<dbReference type="Pfam" id="PF00755">
    <property type="entry name" value="Carn_acyltransf"/>
    <property type="match status" value="1"/>
</dbReference>
<dbReference type="InterPro" id="IPR042231">
    <property type="entry name" value="Cho/carn_acyl_trans_2"/>
</dbReference>
<keyword evidence="4" id="KW-0808">Transferase</keyword>
<dbReference type="InterPro" id="IPR039551">
    <property type="entry name" value="Cho/carn_acyl_trans"/>
</dbReference>
<dbReference type="Gene3D" id="3.30.559.70">
    <property type="entry name" value="Choline/Carnitine o-acyltransferase, domain 2"/>
    <property type="match status" value="1"/>
</dbReference>
<sequence>MYRQLQQILDDSSVPAPGEHHLAALTANQRTVWANARTTYFSKGLNKASLKAIEDAAFFLVLYDEDLDFDPNDPSKLNKFSRAVLHGKGYNLWLDKSFNIVVSKNGRLGCNCEHS</sequence>
<evidence type="ECO:0000256" key="1">
    <source>
        <dbReference type="ARBA" id="ARBA00023315"/>
    </source>
</evidence>
<proteinExistence type="predicted"/>
<name>A0A4Y2J7E9_ARAVE</name>
<gene>
    <name evidence="4" type="primary">CPT1B_1</name>
    <name evidence="4" type="ORF">AVEN_78221_1</name>
</gene>
<evidence type="ECO:0000313" key="5">
    <source>
        <dbReference type="Proteomes" id="UP000499080"/>
    </source>
</evidence>
<evidence type="ECO:0000259" key="3">
    <source>
        <dbReference type="Pfam" id="PF00755"/>
    </source>
</evidence>
<accession>A0A4Y2J7E9</accession>
<organism evidence="4 5">
    <name type="scientific">Araneus ventricosus</name>
    <name type="common">Orbweaver spider</name>
    <name type="synonym">Epeira ventricosa</name>
    <dbReference type="NCBI Taxonomy" id="182803"/>
    <lineage>
        <taxon>Eukaryota</taxon>
        <taxon>Metazoa</taxon>
        <taxon>Ecdysozoa</taxon>
        <taxon>Arthropoda</taxon>
        <taxon>Chelicerata</taxon>
        <taxon>Arachnida</taxon>
        <taxon>Araneae</taxon>
        <taxon>Araneomorphae</taxon>
        <taxon>Entelegynae</taxon>
        <taxon>Araneoidea</taxon>
        <taxon>Araneidae</taxon>
        <taxon>Araneus</taxon>
    </lineage>
</organism>
<dbReference type="GO" id="GO:0004095">
    <property type="term" value="F:carnitine O-palmitoyltransferase activity"/>
    <property type="evidence" value="ECO:0007669"/>
    <property type="project" value="TreeGrafter"/>
</dbReference>
<evidence type="ECO:0000313" key="4">
    <source>
        <dbReference type="EMBL" id="GBM85865.1"/>
    </source>
</evidence>
<dbReference type="AlphaFoldDB" id="A0A4Y2J7E9"/>
<evidence type="ECO:0000256" key="2">
    <source>
        <dbReference type="PIRSR" id="PIRSR600542-1"/>
    </source>
</evidence>
<keyword evidence="1" id="KW-0012">Acyltransferase</keyword>
<dbReference type="GO" id="GO:0009437">
    <property type="term" value="P:carnitine metabolic process"/>
    <property type="evidence" value="ECO:0007669"/>
    <property type="project" value="TreeGrafter"/>
</dbReference>
<feature type="active site" description="Proton acceptor" evidence="2">
    <location>
        <position position="114"/>
    </location>
</feature>
<dbReference type="PANTHER" id="PTHR22589">
    <property type="entry name" value="CARNITINE O-ACYLTRANSFERASE"/>
    <property type="match status" value="1"/>
</dbReference>
<keyword evidence="5" id="KW-1185">Reference proteome</keyword>
<reference evidence="4 5" key="1">
    <citation type="journal article" date="2019" name="Sci. Rep.">
        <title>Orb-weaving spider Araneus ventricosus genome elucidates the spidroin gene catalogue.</title>
        <authorList>
            <person name="Kono N."/>
            <person name="Nakamura H."/>
            <person name="Ohtoshi R."/>
            <person name="Moran D.A.P."/>
            <person name="Shinohara A."/>
            <person name="Yoshida Y."/>
            <person name="Fujiwara M."/>
            <person name="Mori M."/>
            <person name="Tomita M."/>
            <person name="Arakawa K."/>
        </authorList>
    </citation>
    <scope>NUCLEOTIDE SEQUENCE [LARGE SCALE GENOMIC DNA]</scope>
</reference>
<dbReference type="InterPro" id="IPR000542">
    <property type="entry name" value="Carn_acyl_trans"/>
</dbReference>
<protein>
    <submittedName>
        <fullName evidence="4">Carnitine O-palmitoyltransferase 1, muscle isoform</fullName>
    </submittedName>
</protein>
<dbReference type="Proteomes" id="UP000499080">
    <property type="component" value="Unassembled WGS sequence"/>
</dbReference>
<feature type="domain" description="Choline/carnitine acyltransferase" evidence="3">
    <location>
        <begin position="2"/>
        <end position="115"/>
    </location>
</feature>
<dbReference type="GO" id="GO:0006631">
    <property type="term" value="P:fatty acid metabolic process"/>
    <property type="evidence" value="ECO:0007669"/>
    <property type="project" value="TreeGrafter"/>
</dbReference>
<dbReference type="SUPFAM" id="SSF52777">
    <property type="entry name" value="CoA-dependent acyltransferases"/>
    <property type="match status" value="1"/>
</dbReference>
<dbReference type="OrthoDB" id="240216at2759"/>
<feature type="non-terminal residue" evidence="4">
    <location>
        <position position="115"/>
    </location>
</feature>
<comment type="caution">
    <text evidence="4">The sequence shown here is derived from an EMBL/GenBank/DDBJ whole genome shotgun (WGS) entry which is preliminary data.</text>
</comment>
<dbReference type="GO" id="GO:0005739">
    <property type="term" value="C:mitochondrion"/>
    <property type="evidence" value="ECO:0007669"/>
    <property type="project" value="TreeGrafter"/>
</dbReference>
<dbReference type="EMBL" id="BGPR01109415">
    <property type="protein sequence ID" value="GBM85865.1"/>
    <property type="molecule type" value="Genomic_DNA"/>
</dbReference>
<dbReference type="PANTHER" id="PTHR22589:SF31">
    <property type="entry name" value="CARNITINE O-PALMITOYLTRANSFERASE"/>
    <property type="match status" value="1"/>
</dbReference>